<proteinExistence type="predicted"/>
<sequence length="96" mass="10567">MWNLNLFKLDASVNTPEEALTSRSLLGLVHGGPLSAGSGLKEVLVNLHDVIWSHQNPPGGSDEELPVEPDPLWGSGLRSRPVQDQRKAPRWDFNCD</sequence>
<evidence type="ECO:0000313" key="3">
    <source>
        <dbReference type="Proteomes" id="UP000314294"/>
    </source>
</evidence>
<evidence type="ECO:0000313" key="2">
    <source>
        <dbReference type="EMBL" id="TNN47154.1"/>
    </source>
</evidence>
<feature type="compositionally biased region" description="Basic and acidic residues" evidence="1">
    <location>
        <begin position="81"/>
        <end position="90"/>
    </location>
</feature>
<keyword evidence="3" id="KW-1185">Reference proteome</keyword>
<dbReference type="AlphaFoldDB" id="A0A4Z2G2S0"/>
<accession>A0A4Z2G2S0</accession>
<organism evidence="2 3">
    <name type="scientific">Liparis tanakae</name>
    <name type="common">Tanaka's snailfish</name>
    <dbReference type="NCBI Taxonomy" id="230148"/>
    <lineage>
        <taxon>Eukaryota</taxon>
        <taxon>Metazoa</taxon>
        <taxon>Chordata</taxon>
        <taxon>Craniata</taxon>
        <taxon>Vertebrata</taxon>
        <taxon>Euteleostomi</taxon>
        <taxon>Actinopterygii</taxon>
        <taxon>Neopterygii</taxon>
        <taxon>Teleostei</taxon>
        <taxon>Neoteleostei</taxon>
        <taxon>Acanthomorphata</taxon>
        <taxon>Eupercaria</taxon>
        <taxon>Perciformes</taxon>
        <taxon>Cottioidei</taxon>
        <taxon>Cottales</taxon>
        <taxon>Liparidae</taxon>
        <taxon>Liparis</taxon>
    </lineage>
</organism>
<comment type="caution">
    <text evidence="2">The sequence shown here is derived from an EMBL/GenBank/DDBJ whole genome shotgun (WGS) entry which is preliminary data.</text>
</comment>
<evidence type="ECO:0000256" key="1">
    <source>
        <dbReference type="SAM" id="MobiDB-lite"/>
    </source>
</evidence>
<name>A0A4Z2G2S0_9TELE</name>
<gene>
    <name evidence="2" type="ORF">EYF80_042658</name>
</gene>
<feature type="region of interest" description="Disordered" evidence="1">
    <location>
        <begin position="55"/>
        <end position="96"/>
    </location>
</feature>
<reference evidence="2 3" key="1">
    <citation type="submission" date="2019-03" db="EMBL/GenBank/DDBJ databases">
        <title>First draft genome of Liparis tanakae, snailfish: a comprehensive survey of snailfish specific genes.</title>
        <authorList>
            <person name="Kim W."/>
            <person name="Song I."/>
            <person name="Jeong J.-H."/>
            <person name="Kim D."/>
            <person name="Kim S."/>
            <person name="Ryu S."/>
            <person name="Song J.Y."/>
            <person name="Lee S.K."/>
        </authorList>
    </citation>
    <scope>NUCLEOTIDE SEQUENCE [LARGE SCALE GENOMIC DNA]</scope>
    <source>
        <tissue evidence="2">Muscle</tissue>
    </source>
</reference>
<dbReference type="Proteomes" id="UP000314294">
    <property type="component" value="Unassembled WGS sequence"/>
</dbReference>
<dbReference type="EMBL" id="SRLO01000756">
    <property type="protein sequence ID" value="TNN47154.1"/>
    <property type="molecule type" value="Genomic_DNA"/>
</dbReference>
<protein>
    <submittedName>
        <fullName evidence="2">Uncharacterized protein</fullName>
    </submittedName>
</protein>